<evidence type="ECO:0000313" key="1">
    <source>
        <dbReference type="EMBL" id="SFW67665.1"/>
    </source>
</evidence>
<accession>A0A1K1R6V5</accession>
<reference evidence="1 3" key="1">
    <citation type="submission" date="2016-11" db="EMBL/GenBank/DDBJ databases">
        <authorList>
            <person name="Jaros S."/>
            <person name="Januszkiewicz K."/>
            <person name="Wedrychowicz H."/>
        </authorList>
    </citation>
    <scope>NUCLEOTIDE SEQUENCE [LARGE SCALE GENOMIC DNA]</scope>
    <source>
        <strain evidence="1 3">DSM 784</strain>
    </source>
</reference>
<keyword evidence="4" id="KW-1185">Reference proteome</keyword>
<evidence type="ECO:0000313" key="4">
    <source>
        <dbReference type="Proteomes" id="UP001326715"/>
    </source>
</evidence>
<proteinExistence type="predicted"/>
<gene>
    <name evidence="1" type="ORF">SAMN05661012_03462</name>
    <name evidence="2" type="ORF">SR876_01685</name>
</gene>
<dbReference type="Proteomes" id="UP001326715">
    <property type="component" value="Chromosome"/>
</dbReference>
<evidence type="ECO:0000313" key="3">
    <source>
        <dbReference type="Proteomes" id="UP000183788"/>
    </source>
</evidence>
<reference evidence="2 4" key="2">
    <citation type="submission" date="2023-11" db="EMBL/GenBank/DDBJ databases">
        <title>MicrobeMod: A computational toolkit for identifying prokaryotic methylation and restriction-modification with nanopore sequencing.</title>
        <authorList>
            <person name="Crits-Christoph A."/>
            <person name="Kang S.C."/>
            <person name="Lee H."/>
            <person name="Ostrov N."/>
        </authorList>
    </citation>
    <scope>NUCLEOTIDE SEQUENCE [LARGE SCALE GENOMIC DNA]</scope>
    <source>
        <strain evidence="2 4">ATCC 23090</strain>
    </source>
</reference>
<organism evidence="1 3">
    <name type="scientific">Chitinophaga sancti</name>
    <dbReference type="NCBI Taxonomy" id="1004"/>
    <lineage>
        <taxon>Bacteria</taxon>
        <taxon>Pseudomonadati</taxon>
        <taxon>Bacteroidota</taxon>
        <taxon>Chitinophagia</taxon>
        <taxon>Chitinophagales</taxon>
        <taxon>Chitinophagaceae</taxon>
        <taxon>Chitinophaga</taxon>
    </lineage>
</organism>
<dbReference type="OrthoDB" id="978748at2"/>
<dbReference type="EMBL" id="FPIZ01000010">
    <property type="protein sequence ID" value="SFW67665.1"/>
    <property type="molecule type" value="Genomic_DNA"/>
</dbReference>
<dbReference type="RefSeq" id="WP_072362474.1">
    <property type="nucleotide sequence ID" value="NZ_CBHWAX010000078.1"/>
</dbReference>
<dbReference type="Proteomes" id="UP000183788">
    <property type="component" value="Unassembled WGS sequence"/>
</dbReference>
<dbReference type="AlphaFoldDB" id="A0A1K1R6V5"/>
<evidence type="ECO:0000313" key="2">
    <source>
        <dbReference type="EMBL" id="WQG90192.1"/>
    </source>
</evidence>
<dbReference type="STRING" id="1004.SAMN05661012_03462"/>
<sequence length="156" mass="17949">MKPASISELKKELQALPPARLMEVCLRLAKFKNDNKELLSYLLFEEGDLQGYIAAVKLEMDEAFAAQPKTNLYYVKKYLRKILRGVSKQIKYTGSKVAEIELLLYFLMKIKKAGIKVGESPALTTIYLGQIKKIKKAIESQHEDLQYEYTKELEKL</sequence>
<dbReference type="EMBL" id="CP140154">
    <property type="protein sequence ID" value="WQG90192.1"/>
    <property type="molecule type" value="Genomic_DNA"/>
</dbReference>
<name>A0A1K1R6V5_9BACT</name>
<protein>
    <submittedName>
        <fullName evidence="1">Uncharacterized protein</fullName>
    </submittedName>
</protein>